<keyword evidence="2" id="KW-1185">Reference proteome</keyword>
<accession>A0AAV4V4J6</accession>
<sequence length="79" mass="8278">MILEVSSGVDGSLARGTPSCAMAASISCEAVKACLDVCNKVVSDYELEGEAGLVGFREQVRGSLRGDCFGDRGVWTPSY</sequence>
<dbReference type="AlphaFoldDB" id="A0AAV4V4J6"/>
<dbReference type="EMBL" id="BPLR01013969">
    <property type="protein sequence ID" value="GIY65167.1"/>
    <property type="molecule type" value="Genomic_DNA"/>
</dbReference>
<proteinExistence type="predicted"/>
<evidence type="ECO:0000313" key="1">
    <source>
        <dbReference type="EMBL" id="GIY65167.1"/>
    </source>
</evidence>
<evidence type="ECO:0000313" key="2">
    <source>
        <dbReference type="Proteomes" id="UP001054945"/>
    </source>
</evidence>
<protein>
    <submittedName>
        <fullName evidence="1">Uncharacterized protein</fullName>
    </submittedName>
</protein>
<comment type="caution">
    <text evidence="1">The sequence shown here is derived from an EMBL/GenBank/DDBJ whole genome shotgun (WGS) entry which is preliminary data.</text>
</comment>
<organism evidence="1 2">
    <name type="scientific">Caerostris extrusa</name>
    <name type="common">Bark spider</name>
    <name type="synonym">Caerostris bankana</name>
    <dbReference type="NCBI Taxonomy" id="172846"/>
    <lineage>
        <taxon>Eukaryota</taxon>
        <taxon>Metazoa</taxon>
        <taxon>Ecdysozoa</taxon>
        <taxon>Arthropoda</taxon>
        <taxon>Chelicerata</taxon>
        <taxon>Arachnida</taxon>
        <taxon>Araneae</taxon>
        <taxon>Araneomorphae</taxon>
        <taxon>Entelegynae</taxon>
        <taxon>Araneoidea</taxon>
        <taxon>Araneidae</taxon>
        <taxon>Caerostris</taxon>
    </lineage>
</organism>
<reference evidence="1 2" key="1">
    <citation type="submission" date="2021-06" db="EMBL/GenBank/DDBJ databases">
        <title>Caerostris extrusa draft genome.</title>
        <authorList>
            <person name="Kono N."/>
            <person name="Arakawa K."/>
        </authorList>
    </citation>
    <scope>NUCLEOTIDE SEQUENCE [LARGE SCALE GENOMIC DNA]</scope>
</reference>
<gene>
    <name evidence="1" type="ORF">CEXT_405051</name>
</gene>
<name>A0AAV4V4J6_CAEEX</name>
<dbReference type="Proteomes" id="UP001054945">
    <property type="component" value="Unassembled WGS sequence"/>
</dbReference>